<reference evidence="7" key="1">
    <citation type="submission" date="2021-02" db="EMBL/GenBank/DDBJ databases">
        <authorList>
            <person name="Nowell W R."/>
        </authorList>
    </citation>
    <scope>NUCLEOTIDE SEQUENCE</scope>
</reference>
<dbReference type="EMBL" id="CAJNOE010001134">
    <property type="protein sequence ID" value="CAF1391410.1"/>
    <property type="molecule type" value="Genomic_DNA"/>
</dbReference>
<dbReference type="EC" id="2.4.2.31" evidence="6"/>
<comment type="catalytic activity">
    <reaction evidence="5 6">
        <text>L-arginyl-[protein] + NAD(+) = N(omega)-(ADP-D-ribosyl)-L-arginyl-[protein] + nicotinamide + H(+)</text>
        <dbReference type="Rhea" id="RHEA:19149"/>
        <dbReference type="Rhea" id="RHEA-COMP:10532"/>
        <dbReference type="Rhea" id="RHEA-COMP:15087"/>
        <dbReference type="ChEBI" id="CHEBI:15378"/>
        <dbReference type="ChEBI" id="CHEBI:17154"/>
        <dbReference type="ChEBI" id="CHEBI:29965"/>
        <dbReference type="ChEBI" id="CHEBI:57540"/>
        <dbReference type="ChEBI" id="CHEBI:142554"/>
        <dbReference type="EC" id="2.4.2.31"/>
    </reaction>
</comment>
<dbReference type="Pfam" id="PF01129">
    <property type="entry name" value="ART"/>
    <property type="match status" value="1"/>
</dbReference>
<name>A0A815K6J9_9BILA</name>
<dbReference type="AlphaFoldDB" id="A0A815K6J9"/>
<keyword evidence="6" id="KW-0520">NAD</keyword>
<evidence type="ECO:0000256" key="4">
    <source>
        <dbReference type="ARBA" id="ARBA00022695"/>
    </source>
</evidence>
<keyword evidence="3 6" id="KW-0808">Transferase</keyword>
<evidence type="ECO:0000256" key="6">
    <source>
        <dbReference type="RuleBase" id="RU361228"/>
    </source>
</evidence>
<sequence length="404" mass="46873">MSVTNRYSDISPIKRLSPVYGFQSQKAGLLEAALKPIEPQIDQLQYYIKTAKKYCHYPSEHNLTHDESASIYIYTMEWGATSLYRLLNQTLRNENRELIKIWFPYLKLFDSALDKLPTVREVVWRGVSNDIGKYFTKDQLITWWTVNSCSSSVNIIENFLRYNEKTTMFLIEAVNGKKISGYTAFKNEDEVVLKIGTEFRVKSNALNHPNGSYVVHLIEISDDQNPLPPPPQPNVPIISITPQPKSTSEKAKEYLCNSWFLREDIRISHYCNVIKLYKVSNVPESVYKHYMGEFHVLANIIEQIINADKYLKGLLQDDSEFFKYYKMSTNYLIHRSLYTSKIIWLSTNENYNTLRRNLAVCLSTFYASSLPSIITNVDQTKIFNQEYMKQISDGIAKVSSETEQ</sequence>
<keyword evidence="4" id="KW-0548">Nucleotidyltransferase</keyword>
<evidence type="ECO:0000256" key="5">
    <source>
        <dbReference type="ARBA" id="ARBA00047597"/>
    </source>
</evidence>
<comment type="caution">
    <text evidence="7">The sequence shown here is derived from an EMBL/GenBank/DDBJ whole genome shotgun (WGS) entry which is preliminary data.</text>
</comment>
<dbReference type="InterPro" id="IPR000768">
    <property type="entry name" value="ART"/>
</dbReference>
<dbReference type="Gene3D" id="3.90.176.10">
    <property type="entry name" value="Toxin ADP-ribosyltransferase, Chain A, domain 1"/>
    <property type="match status" value="1"/>
</dbReference>
<dbReference type="Proteomes" id="UP000663868">
    <property type="component" value="Unassembled WGS sequence"/>
</dbReference>
<protein>
    <recommendedName>
        <fullName evidence="6">NAD(P)(+)--arginine ADP-ribosyltransferase</fullName>
        <ecNumber evidence="6">2.4.2.31</ecNumber>
    </recommendedName>
    <alternativeName>
        <fullName evidence="6">Mono(ADP-ribosyl)transferase</fullName>
    </alternativeName>
</protein>
<keyword evidence="6" id="KW-0521">NADP</keyword>
<dbReference type="EMBL" id="CAJOBB010004771">
    <property type="protein sequence ID" value="CAF4102632.1"/>
    <property type="molecule type" value="Genomic_DNA"/>
</dbReference>
<evidence type="ECO:0000313" key="8">
    <source>
        <dbReference type="EMBL" id="CAF4102632.1"/>
    </source>
</evidence>
<organism evidence="7">
    <name type="scientific">Adineta steineri</name>
    <dbReference type="NCBI Taxonomy" id="433720"/>
    <lineage>
        <taxon>Eukaryota</taxon>
        <taxon>Metazoa</taxon>
        <taxon>Spiralia</taxon>
        <taxon>Gnathifera</taxon>
        <taxon>Rotifera</taxon>
        <taxon>Eurotatoria</taxon>
        <taxon>Bdelloidea</taxon>
        <taxon>Adinetida</taxon>
        <taxon>Adinetidae</taxon>
        <taxon>Adineta</taxon>
    </lineage>
</organism>
<dbReference type="PROSITE" id="PS51996">
    <property type="entry name" value="TR_MART"/>
    <property type="match status" value="1"/>
</dbReference>
<accession>A0A815K6J9</accession>
<comment type="similarity">
    <text evidence="1 6">Belongs to the Arg-specific ADP-ribosyltransferase family.</text>
</comment>
<dbReference type="SUPFAM" id="SSF56399">
    <property type="entry name" value="ADP-ribosylation"/>
    <property type="match status" value="1"/>
</dbReference>
<evidence type="ECO:0000313" key="7">
    <source>
        <dbReference type="EMBL" id="CAF1391410.1"/>
    </source>
</evidence>
<proteinExistence type="inferred from homology"/>
<keyword evidence="2 6" id="KW-0328">Glycosyltransferase</keyword>
<dbReference type="Proteomes" id="UP000663860">
    <property type="component" value="Unassembled WGS sequence"/>
</dbReference>
<evidence type="ECO:0000256" key="1">
    <source>
        <dbReference type="ARBA" id="ARBA00009558"/>
    </source>
</evidence>
<gene>
    <name evidence="7" type="ORF">IZO911_LOCUS38980</name>
    <name evidence="8" type="ORF">KXQ929_LOCUS34619</name>
</gene>
<dbReference type="GO" id="GO:0016779">
    <property type="term" value="F:nucleotidyltransferase activity"/>
    <property type="evidence" value="ECO:0007669"/>
    <property type="project" value="UniProtKB-KW"/>
</dbReference>
<evidence type="ECO:0000256" key="3">
    <source>
        <dbReference type="ARBA" id="ARBA00022679"/>
    </source>
</evidence>
<evidence type="ECO:0000256" key="2">
    <source>
        <dbReference type="ARBA" id="ARBA00022676"/>
    </source>
</evidence>
<dbReference type="GO" id="GO:0106274">
    <property type="term" value="F:NAD+-protein-arginine ADP-ribosyltransferase activity"/>
    <property type="evidence" value="ECO:0007669"/>
    <property type="project" value="UniProtKB-EC"/>
</dbReference>